<keyword evidence="2 4" id="KW-0067">ATP-binding</keyword>
<dbReference type="GO" id="GO:0005886">
    <property type="term" value="C:plasma membrane"/>
    <property type="evidence" value="ECO:0007669"/>
    <property type="project" value="TreeGrafter"/>
</dbReference>
<evidence type="ECO:0000259" key="3">
    <source>
        <dbReference type="PROSITE" id="PS50893"/>
    </source>
</evidence>
<dbReference type="InterPro" id="IPR015854">
    <property type="entry name" value="ABC_transpr_LolD-like"/>
</dbReference>
<evidence type="ECO:0000256" key="2">
    <source>
        <dbReference type="ARBA" id="ARBA00022840"/>
    </source>
</evidence>
<proteinExistence type="predicted"/>
<dbReference type="InterPro" id="IPR003439">
    <property type="entry name" value="ABC_transporter-like_ATP-bd"/>
</dbReference>
<organism evidence="4 5">
    <name type="scientific">Pseudochryseolinea flava</name>
    <dbReference type="NCBI Taxonomy" id="2059302"/>
    <lineage>
        <taxon>Bacteria</taxon>
        <taxon>Pseudomonadati</taxon>
        <taxon>Bacteroidota</taxon>
        <taxon>Cytophagia</taxon>
        <taxon>Cytophagales</taxon>
        <taxon>Fulvivirgaceae</taxon>
        <taxon>Pseudochryseolinea</taxon>
    </lineage>
</organism>
<dbReference type="InterPro" id="IPR003593">
    <property type="entry name" value="AAA+_ATPase"/>
</dbReference>
<evidence type="ECO:0000313" key="4">
    <source>
        <dbReference type="EMBL" id="RAW01851.1"/>
    </source>
</evidence>
<dbReference type="PANTHER" id="PTHR24220">
    <property type="entry name" value="IMPORT ATP-BINDING PROTEIN"/>
    <property type="match status" value="1"/>
</dbReference>
<dbReference type="RefSeq" id="WP_112746592.1">
    <property type="nucleotide sequence ID" value="NZ_QMFY01000003.1"/>
</dbReference>
<dbReference type="PROSITE" id="PS50893">
    <property type="entry name" value="ABC_TRANSPORTER_2"/>
    <property type="match status" value="1"/>
</dbReference>
<accession>A0A364Y667</accession>
<dbReference type="InterPro" id="IPR027417">
    <property type="entry name" value="P-loop_NTPase"/>
</dbReference>
<dbReference type="EMBL" id="QMFY01000003">
    <property type="protein sequence ID" value="RAW01851.1"/>
    <property type="molecule type" value="Genomic_DNA"/>
</dbReference>
<dbReference type="PANTHER" id="PTHR24220:SF659">
    <property type="entry name" value="TRANSPORTER, PUTATIVE-RELATED"/>
    <property type="match status" value="1"/>
</dbReference>
<name>A0A364Y667_9BACT</name>
<evidence type="ECO:0000256" key="1">
    <source>
        <dbReference type="ARBA" id="ARBA00022741"/>
    </source>
</evidence>
<dbReference type="GO" id="GO:0022857">
    <property type="term" value="F:transmembrane transporter activity"/>
    <property type="evidence" value="ECO:0007669"/>
    <property type="project" value="TreeGrafter"/>
</dbReference>
<dbReference type="Pfam" id="PF00005">
    <property type="entry name" value="ABC_tran"/>
    <property type="match status" value="1"/>
</dbReference>
<gene>
    <name evidence="4" type="ORF">DQQ10_09420</name>
</gene>
<dbReference type="OrthoDB" id="1114670at2"/>
<dbReference type="InterPro" id="IPR017871">
    <property type="entry name" value="ABC_transporter-like_CS"/>
</dbReference>
<sequence>MISIRNLSFQYNSKATIAFPDFTIPRGQHCLLLGESGSGKTTLLHLLGGLLRGYEGSVQVDNTELSTLSEKALDKFRGQHVGFIFQKNHLINAFTVEKNILLSPFLAGLNPDLERFNTILSSLGLAEKKQSPVSALSHGQAQRVAIARAVINHPSIIFADEPTSALDDSNCNRVIDLLLQVAKAQDTTLVVATHDQRLKDKIKNQIVLSSPLKR</sequence>
<dbReference type="Gene3D" id="3.40.50.300">
    <property type="entry name" value="P-loop containing nucleotide triphosphate hydrolases"/>
    <property type="match status" value="1"/>
</dbReference>
<dbReference type="GO" id="GO:0016887">
    <property type="term" value="F:ATP hydrolysis activity"/>
    <property type="evidence" value="ECO:0007669"/>
    <property type="project" value="InterPro"/>
</dbReference>
<keyword evidence="5" id="KW-1185">Reference proteome</keyword>
<dbReference type="Proteomes" id="UP000251889">
    <property type="component" value="Unassembled WGS sequence"/>
</dbReference>
<evidence type="ECO:0000313" key="5">
    <source>
        <dbReference type="Proteomes" id="UP000251889"/>
    </source>
</evidence>
<reference evidence="4 5" key="1">
    <citation type="submission" date="2018-06" db="EMBL/GenBank/DDBJ databases">
        <title>Chryseolinea flavus sp. nov., a member of the phylum Bacteroidetes isolated from soil.</title>
        <authorList>
            <person name="Li Y."/>
            <person name="Wang J."/>
        </authorList>
    </citation>
    <scope>NUCLEOTIDE SEQUENCE [LARGE SCALE GENOMIC DNA]</scope>
    <source>
        <strain evidence="4 5">SDU1-6</strain>
    </source>
</reference>
<keyword evidence="1" id="KW-0547">Nucleotide-binding</keyword>
<dbReference type="GO" id="GO:0005524">
    <property type="term" value="F:ATP binding"/>
    <property type="evidence" value="ECO:0007669"/>
    <property type="project" value="UniProtKB-KW"/>
</dbReference>
<feature type="domain" description="ABC transporter" evidence="3">
    <location>
        <begin position="2"/>
        <end position="211"/>
    </location>
</feature>
<dbReference type="SUPFAM" id="SSF52540">
    <property type="entry name" value="P-loop containing nucleoside triphosphate hydrolases"/>
    <property type="match status" value="1"/>
</dbReference>
<dbReference type="AlphaFoldDB" id="A0A364Y667"/>
<dbReference type="PROSITE" id="PS00211">
    <property type="entry name" value="ABC_TRANSPORTER_1"/>
    <property type="match status" value="1"/>
</dbReference>
<dbReference type="SMART" id="SM00382">
    <property type="entry name" value="AAA"/>
    <property type="match status" value="1"/>
</dbReference>
<comment type="caution">
    <text evidence="4">The sequence shown here is derived from an EMBL/GenBank/DDBJ whole genome shotgun (WGS) entry which is preliminary data.</text>
</comment>
<protein>
    <submittedName>
        <fullName evidence="4">ABC transporter ATP-binding protein</fullName>
    </submittedName>
</protein>